<name>A0ABN9Q9E7_9DINO</name>
<protein>
    <submittedName>
        <fullName evidence="1">Uncharacterized protein</fullName>
    </submittedName>
</protein>
<keyword evidence="2" id="KW-1185">Reference proteome</keyword>
<evidence type="ECO:0000313" key="1">
    <source>
        <dbReference type="EMBL" id="CAK0802434.1"/>
    </source>
</evidence>
<dbReference type="Proteomes" id="UP001189429">
    <property type="component" value="Unassembled WGS sequence"/>
</dbReference>
<accession>A0ABN9Q9E7</accession>
<comment type="caution">
    <text evidence="1">The sequence shown here is derived from an EMBL/GenBank/DDBJ whole genome shotgun (WGS) entry which is preliminary data.</text>
</comment>
<dbReference type="EMBL" id="CAUYUJ010002800">
    <property type="protein sequence ID" value="CAK0802434.1"/>
    <property type="molecule type" value="Genomic_DNA"/>
</dbReference>
<organism evidence="1 2">
    <name type="scientific">Prorocentrum cordatum</name>
    <dbReference type="NCBI Taxonomy" id="2364126"/>
    <lineage>
        <taxon>Eukaryota</taxon>
        <taxon>Sar</taxon>
        <taxon>Alveolata</taxon>
        <taxon>Dinophyceae</taxon>
        <taxon>Prorocentrales</taxon>
        <taxon>Prorocentraceae</taxon>
        <taxon>Prorocentrum</taxon>
    </lineage>
</organism>
<sequence>MCSGPSEDFFGRWPCPGCRPRGPGGLAEAQLAGCCALRACGRQPPWRAECGRACTDEEVRGAGGGEALAREALRRFVGVSGAGAAGGAAARNAFLAEVLRALGEDHSASQLLLRGVALRAVRAAQPLERTAEAVWRCHGFLVRAGWPLGMMPLHGLYGALIERAQAELAAHAAGAPWPASWPSVVAAAAHCAAVLEGPDSARARRGALCSLLCAREGAPPCVA</sequence>
<gene>
    <name evidence="1" type="ORF">PCOR1329_LOCUS9956</name>
</gene>
<reference evidence="1" key="1">
    <citation type="submission" date="2023-10" db="EMBL/GenBank/DDBJ databases">
        <authorList>
            <person name="Chen Y."/>
            <person name="Shah S."/>
            <person name="Dougan E. K."/>
            <person name="Thang M."/>
            <person name="Chan C."/>
        </authorList>
    </citation>
    <scope>NUCLEOTIDE SEQUENCE [LARGE SCALE GENOMIC DNA]</scope>
</reference>
<evidence type="ECO:0000313" key="2">
    <source>
        <dbReference type="Proteomes" id="UP001189429"/>
    </source>
</evidence>
<proteinExistence type="predicted"/>